<evidence type="ECO:0000313" key="3">
    <source>
        <dbReference type="EMBL" id="RXN88052.1"/>
    </source>
</evidence>
<evidence type="ECO:0000259" key="1">
    <source>
        <dbReference type="Pfam" id="PF01796"/>
    </source>
</evidence>
<dbReference type="PANTHER" id="PTHR34075">
    <property type="entry name" value="BLR3430 PROTEIN"/>
    <property type="match status" value="1"/>
</dbReference>
<dbReference type="InterPro" id="IPR002878">
    <property type="entry name" value="ChsH2_C"/>
</dbReference>
<keyword evidence="4" id="KW-1185">Reference proteome</keyword>
<dbReference type="PANTHER" id="PTHR34075:SF5">
    <property type="entry name" value="BLR3430 PROTEIN"/>
    <property type="match status" value="1"/>
</dbReference>
<dbReference type="Proteomes" id="UP000290849">
    <property type="component" value="Unassembled WGS sequence"/>
</dbReference>
<accession>A0A4Q1HII6</accession>
<evidence type="ECO:0000313" key="4">
    <source>
        <dbReference type="Proteomes" id="UP000290849"/>
    </source>
</evidence>
<dbReference type="AlphaFoldDB" id="A0A4Q1HII6"/>
<dbReference type="Gene3D" id="6.10.30.10">
    <property type="match status" value="1"/>
</dbReference>
<comment type="caution">
    <text evidence="3">The sequence shown here is derived from an EMBL/GenBank/DDBJ whole genome shotgun (WGS) entry which is preliminary data.</text>
</comment>
<sequence length="148" mass="16213">MAVQRSSWEGADRMYIDNPEWPAPAANPENLAFFTAASQGKLLYGRCHACAQAHYYPRRICPNCFSAEVEWVEAGGHGHIYSYTVLNGDAGERVLAFIELDEGVRMLSNIVDARAQSLRIGAPVRVAFGRAGAVRVPVFVLDDTEAKA</sequence>
<dbReference type="Pfam" id="PF01796">
    <property type="entry name" value="OB_ChsH2_C"/>
    <property type="match status" value="1"/>
</dbReference>
<dbReference type="GO" id="GO:0003677">
    <property type="term" value="F:DNA binding"/>
    <property type="evidence" value="ECO:0007669"/>
    <property type="project" value="UniProtKB-KW"/>
</dbReference>
<dbReference type="InterPro" id="IPR052513">
    <property type="entry name" value="Thioester_dehydratase-like"/>
</dbReference>
<dbReference type="InterPro" id="IPR022002">
    <property type="entry name" value="ChsH2_Znr"/>
</dbReference>
<name>A0A4Q1HII6_9BURK</name>
<organism evidence="3 4">
    <name type="scientific">Achromobacter aloeverae</name>
    <dbReference type="NCBI Taxonomy" id="1750518"/>
    <lineage>
        <taxon>Bacteria</taxon>
        <taxon>Pseudomonadati</taxon>
        <taxon>Pseudomonadota</taxon>
        <taxon>Betaproteobacteria</taxon>
        <taxon>Burkholderiales</taxon>
        <taxon>Alcaligenaceae</taxon>
        <taxon>Achromobacter</taxon>
    </lineage>
</organism>
<gene>
    <name evidence="3" type="ORF">C7R54_15875</name>
</gene>
<dbReference type="OrthoDB" id="5514845at2"/>
<feature type="domain" description="ChsH2 C-terminal OB-fold" evidence="1">
    <location>
        <begin position="71"/>
        <end position="128"/>
    </location>
</feature>
<dbReference type="Pfam" id="PF12172">
    <property type="entry name" value="zf-ChsH2"/>
    <property type="match status" value="1"/>
</dbReference>
<feature type="domain" description="ChsH2 rubredoxin-like zinc ribbon" evidence="2">
    <location>
        <begin position="35"/>
        <end position="70"/>
    </location>
</feature>
<reference evidence="3 4" key="1">
    <citation type="journal article" date="2017" name="Int. J. Syst. Evol. Microbiol.">
        <title>Achromobacter aloeverae sp. nov., isolated from the root of Aloe vera (L.) Burm.f.</title>
        <authorList>
            <person name="Kuncharoen N."/>
            <person name="Muramatsu Y."/>
            <person name="Shibata C."/>
            <person name="Kamakura Y."/>
            <person name="Nakagawa Y."/>
            <person name="Tanasupawat S."/>
        </authorList>
    </citation>
    <scope>NUCLEOTIDE SEQUENCE [LARGE SCALE GENOMIC DNA]</scope>
    <source>
        <strain evidence="3 4">AVA-1</strain>
    </source>
</reference>
<dbReference type="EMBL" id="PYAL01000004">
    <property type="protein sequence ID" value="RXN88052.1"/>
    <property type="molecule type" value="Genomic_DNA"/>
</dbReference>
<dbReference type="InterPro" id="IPR012340">
    <property type="entry name" value="NA-bd_OB-fold"/>
</dbReference>
<keyword evidence="3" id="KW-0238">DNA-binding</keyword>
<dbReference type="SUPFAM" id="SSF50249">
    <property type="entry name" value="Nucleic acid-binding proteins"/>
    <property type="match status" value="1"/>
</dbReference>
<proteinExistence type="predicted"/>
<protein>
    <submittedName>
        <fullName evidence="3">DNA-binding protein</fullName>
    </submittedName>
</protein>
<evidence type="ECO:0000259" key="2">
    <source>
        <dbReference type="Pfam" id="PF12172"/>
    </source>
</evidence>